<evidence type="ECO:0000313" key="4">
    <source>
        <dbReference type="Proteomes" id="UP001629113"/>
    </source>
</evidence>
<reference evidence="3 4" key="1">
    <citation type="submission" date="2024-06" db="EMBL/GenBank/DDBJ databases">
        <title>Complete genome of Phlyctema vagabunda strain 19-DSS-EL-015.</title>
        <authorList>
            <person name="Fiorenzani C."/>
        </authorList>
    </citation>
    <scope>NUCLEOTIDE SEQUENCE [LARGE SCALE GENOMIC DNA]</scope>
    <source>
        <strain evidence="3 4">19-DSS-EL-015</strain>
    </source>
</reference>
<accession>A0ABR4PDJ0</accession>
<dbReference type="InterPro" id="IPR054289">
    <property type="entry name" value="DUF7025"/>
</dbReference>
<feature type="region of interest" description="Disordered" evidence="1">
    <location>
        <begin position="1"/>
        <end position="50"/>
    </location>
</feature>
<dbReference type="CDD" id="cd19481">
    <property type="entry name" value="RecA-like_protease"/>
    <property type="match status" value="1"/>
</dbReference>
<dbReference type="InterPro" id="IPR027417">
    <property type="entry name" value="P-loop_NTPase"/>
</dbReference>
<keyword evidence="4" id="KW-1185">Reference proteome</keyword>
<feature type="compositionally biased region" description="Polar residues" evidence="1">
    <location>
        <begin position="37"/>
        <end position="49"/>
    </location>
</feature>
<organism evidence="3 4">
    <name type="scientific">Phlyctema vagabunda</name>
    <dbReference type="NCBI Taxonomy" id="108571"/>
    <lineage>
        <taxon>Eukaryota</taxon>
        <taxon>Fungi</taxon>
        <taxon>Dikarya</taxon>
        <taxon>Ascomycota</taxon>
        <taxon>Pezizomycotina</taxon>
        <taxon>Leotiomycetes</taxon>
        <taxon>Helotiales</taxon>
        <taxon>Dermateaceae</taxon>
        <taxon>Phlyctema</taxon>
    </lineage>
</organism>
<dbReference type="PANTHER" id="PTHR46411:SF4">
    <property type="entry name" value="AAA+ ATPASE DOMAIN-CONTAINING PROTEIN"/>
    <property type="match status" value="1"/>
</dbReference>
<dbReference type="Proteomes" id="UP001629113">
    <property type="component" value="Unassembled WGS sequence"/>
</dbReference>
<sequence>MNQASVQTVEDDVITIESPSSTQKVQDPISGADNDSKSVNSDAETSTELLDSVSHPGVRYRVDWVTDEDEVVYQKEVSGLHVDINSILEQGASHSKIFDVVTKYEVAKGMRRNKDSGGEISMQDLALRTKSRPSVSIHIFSKAIINALRSVVDYYPEYDLYQEPCIISEPYAILVHHREQLAEFGEKCRQAKQEDLCVRERLAYEHLKLLQEFLNSTIMPVVNAELERNKRGYQTWDMLWLSHRPGDFITSYYFGNTDERVGKVLYKLENGAFNNEGLSWDFTYWSLKHDGEKIGRSLSTMRYDRFDGEEKRDAPSISVAKREKRIDVERKGTAELVARGKQYYSLVRSAVCQHYKGRTAKFPHREVEGLVMVDMKAFYAHAGDSLAPPDLMGTTKDMDTWVSDCLCKVCNSRRENGEMLRGKAEFAKFHETFPQDWEELGDDMYYLLPANIPAYVFKTRHWELLQVEDFSEAVFDQTMIDKLVMDEARLTMIKSLAASYIRQNKLGQISKQPAWQADFVEGKGKGQIFLLHGKPGVGKTYTAECIASYTKSPLMILNASDIGSDPRNVEGILTDNFKRAKKWNAVLLIDEADVFMERRSTNDLERNSLVAGFLRSLEYYDGILFLTTNRIGHFDDAFTSRIHHKFRYPDFTDEDRKKIWKSFMDKLDKERGGYIRLGIDAREYLESSKEIEQVKWNGREIRNGFQTAVALAEYDAEKDAEGTIVIKVKHISSVVKMSIDFQDYLEELHSANEDTRAAKARDR</sequence>
<dbReference type="EMBL" id="JBFCZG010000006">
    <property type="protein sequence ID" value="KAL3421222.1"/>
    <property type="molecule type" value="Genomic_DNA"/>
</dbReference>
<evidence type="ECO:0000313" key="3">
    <source>
        <dbReference type="EMBL" id="KAL3421222.1"/>
    </source>
</evidence>
<dbReference type="InterPro" id="IPR003593">
    <property type="entry name" value="AAA+_ATPase"/>
</dbReference>
<dbReference type="InterPro" id="IPR003959">
    <property type="entry name" value="ATPase_AAA_core"/>
</dbReference>
<dbReference type="Pfam" id="PF22942">
    <property type="entry name" value="DUF7025"/>
    <property type="match status" value="1"/>
</dbReference>
<dbReference type="SUPFAM" id="SSF52540">
    <property type="entry name" value="P-loop containing nucleoside triphosphate hydrolases"/>
    <property type="match status" value="1"/>
</dbReference>
<protein>
    <submittedName>
        <fullName evidence="3">ATPase family AAA domain-containing protein 3B 1</fullName>
    </submittedName>
</protein>
<proteinExistence type="predicted"/>
<comment type="caution">
    <text evidence="3">The sequence shown here is derived from an EMBL/GenBank/DDBJ whole genome shotgun (WGS) entry which is preliminary data.</text>
</comment>
<gene>
    <name evidence="3" type="ORF">PVAG01_07667</name>
</gene>
<evidence type="ECO:0000259" key="2">
    <source>
        <dbReference type="SMART" id="SM00382"/>
    </source>
</evidence>
<dbReference type="Pfam" id="PF00004">
    <property type="entry name" value="AAA"/>
    <property type="match status" value="1"/>
</dbReference>
<evidence type="ECO:0000256" key="1">
    <source>
        <dbReference type="SAM" id="MobiDB-lite"/>
    </source>
</evidence>
<dbReference type="SMART" id="SM00382">
    <property type="entry name" value="AAA"/>
    <property type="match status" value="1"/>
</dbReference>
<dbReference type="Gene3D" id="3.40.50.300">
    <property type="entry name" value="P-loop containing nucleotide triphosphate hydrolases"/>
    <property type="match status" value="1"/>
</dbReference>
<dbReference type="InterPro" id="IPR056599">
    <property type="entry name" value="AAA_lid_fung"/>
</dbReference>
<name>A0ABR4PDJ0_9HELO</name>
<feature type="domain" description="AAA+ ATPase" evidence="2">
    <location>
        <begin position="525"/>
        <end position="650"/>
    </location>
</feature>
<dbReference type="Pfam" id="PF23232">
    <property type="entry name" value="AAA_lid_13"/>
    <property type="match status" value="1"/>
</dbReference>
<dbReference type="PANTHER" id="PTHR46411">
    <property type="entry name" value="FAMILY ATPASE, PUTATIVE-RELATED"/>
    <property type="match status" value="1"/>
</dbReference>